<name>A0A9P9EH19_9PLEO</name>
<dbReference type="OrthoDB" id="3767798at2759"/>
<feature type="compositionally biased region" description="Polar residues" evidence="1">
    <location>
        <begin position="134"/>
        <end position="149"/>
    </location>
</feature>
<feature type="domain" description="PWWP" evidence="2">
    <location>
        <begin position="26"/>
        <end position="101"/>
    </location>
</feature>
<evidence type="ECO:0000313" key="3">
    <source>
        <dbReference type="EMBL" id="KAH7139404.1"/>
    </source>
</evidence>
<sequence length="436" mass="50559">MTTSDLTTLTKVGTYVLYKPPNASERPGWPAVVCTQDELPQVLRRQRLPAFEVAIYMLQKNESRWVSVGDLHPLDDLQCPEHSTRDYPGLQQAYELLIEALQEVYDLSFWRTCIVSRFGEDAFQDRFAGGDSPSYEQTTVKRAMSPSTAHQHRQNGGPRKRQREAYHRTQSPSSPSPHEPRFTLDVGHKPERSAAASQGREWSAQQTYEQAPHEQLLDEPEGDEIENNSKFVKFVVGEAENREEFYITYEIVKGCPYFGDDNLGFIQKKDNGWIFERPCLRGIDPEDFRFVTEFLWSGEFGFRAIETDDDRSQNLAQCVAAWEVAEKLGMEDLMEHVVKKILRSAPWKHEEILVAAGHIYNMPGTPLPVYREMKDQVTDFIFRNYTEYIEDYCPSYIRTMHKYPELMADVYQKLAYQARTRVETQNEELYEAESQT</sequence>
<dbReference type="InterPro" id="IPR000313">
    <property type="entry name" value="PWWP_dom"/>
</dbReference>
<proteinExistence type="predicted"/>
<feature type="region of interest" description="Disordered" evidence="1">
    <location>
        <begin position="125"/>
        <end position="213"/>
    </location>
</feature>
<evidence type="ECO:0000313" key="4">
    <source>
        <dbReference type="Proteomes" id="UP000700596"/>
    </source>
</evidence>
<dbReference type="Gene3D" id="2.30.30.140">
    <property type="match status" value="1"/>
</dbReference>
<dbReference type="EMBL" id="JAGMWT010000001">
    <property type="protein sequence ID" value="KAH7139404.1"/>
    <property type="molecule type" value="Genomic_DNA"/>
</dbReference>
<evidence type="ECO:0000256" key="1">
    <source>
        <dbReference type="SAM" id="MobiDB-lite"/>
    </source>
</evidence>
<evidence type="ECO:0000259" key="2">
    <source>
        <dbReference type="Pfam" id="PF00855"/>
    </source>
</evidence>
<protein>
    <recommendedName>
        <fullName evidence="2">PWWP domain-containing protein</fullName>
    </recommendedName>
</protein>
<feature type="compositionally biased region" description="Basic and acidic residues" evidence="1">
    <location>
        <begin position="178"/>
        <end position="192"/>
    </location>
</feature>
<dbReference type="AlphaFoldDB" id="A0A9P9EH19"/>
<dbReference type="SUPFAM" id="SSF63748">
    <property type="entry name" value="Tudor/PWWP/MBT"/>
    <property type="match status" value="1"/>
</dbReference>
<dbReference type="Proteomes" id="UP000700596">
    <property type="component" value="Unassembled WGS sequence"/>
</dbReference>
<gene>
    <name evidence="3" type="ORF">B0J11DRAFT_477736</name>
</gene>
<dbReference type="Pfam" id="PF00855">
    <property type="entry name" value="PWWP"/>
    <property type="match status" value="1"/>
</dbReference>
<accession>A0A9P9EH19</accession>
<feature type="compositionally biased region" description="Basic residues" evidence="1">
    <location>
        <begin position="150"/>
        <end position="162"/>
    </location>
</feature>
<comment type="caution">
    <text evidence="3">The sequence shown here is derived from an EMBL/GenBank/DDBJ whole genome shotgun (WGS) entry which is preliminary data.</text>
</comment>
<organism evidence="3 4">
    <name type="scientific">Dendryphion nanum</name>
    <dbReference type="NCBI Taxonomy" id="256645"/>
    <lineage>
        <taxon>Eukaryota</taxon>
        <taxon>Fungi</taxon>
        <taxon>Dikarya</taxon>
        <taxon>Ascomycota</taxon>
        <taxon>Pezizomycotina</taxon>
        <taxon>Dothideomycetes</taxon>
        <taxon>Pleosporomycetidae</taxon>
        <taxon>Pleosporales</taxon>
        <taxon>Torulaceae</taxon>
        <taxon>Dendryphion</taxon>
    </lineage>
</organism>
<keyword evidence="4" id="KW-1185">Reference proteome</keyword>
<reference evidence="3" key="1">
    <citation type="journal article" date="2021" name="Nat. Commun.">
        <title>Genetic determinants of endophytism in the Arabidopsis root mycobiome.</title>
        <authorList>
            <person name="Mesny F."/>
            <person name="Miyauchi S."/>
            <person name="Thiergart T."/>
            <person name="Pickel B."/>
            <person name="Atanasova L."/>
            <person name="Karlsson M."/>
            <person name="Huettel B."/>
            <person name="Barry K.W."/>
            <person name="Haridas S."/>
            <person name="Chen C."/>
            <person name="Bauer D."/>
            <person name="Andreopoulos W."/>
            <person name="Pangilinan J."/>
            <person name="LaButti K."/>
            <person name="Riley R."/>
            <person name="Lipzen A."/>
            <person name="Clum A."/>
            <person name="Drula E."/>
            <person name="Henrissat B."/>
            <person name="Kohler A."/>
            <person name="Grigoriev I.V."/>
            <person name="Martin F.M."/>
            <person name="Hacquard S."/>
        </authorList>
    </citation>
    <scope>NUCLEOTIDE SEQUENCE</scope>
    <source>
        <strain evidence="3">MPI-CAGE-CH-0243</strain>
    </source>
</reference>